<dbReference type="InterPro" id="IPR004364">
    <property type="entry name" value="Aa-tRNA-synt_II"/>
</dbReference>
<evidence type="ECO:0000313" key="11">
    <source>
        <dbReference type="Proteomes" id="UP000053611"/>
    </source>
</evidence>
<evidence type="ECO:0000313" key="10">
    <source>
        <dbReference type="EMBL" id="KLT46093.1"/>
    </source>
</evidence>
<dbReference type="AlphaFoldDB" id="A0A0J0XYH5"/>
<feature type="compositionally biased region" description="Low complexity" evidence="8">
    <location>
        <begin position="14"/>
        <end position="44"/>
    </location>
</feature>
<organism evidence="10 11">
    <name type="scientific">Cutaneotrichosporon oleaginosum</name>
    <dbReference type="NCBI Taxonomy" id="879819"/>
    <lineage>
        <taxon>Eukaryota</taxon>
        <taxon>Fungi</taxon>
        <taxon>Dikarya</taxon>
        <taxon>Basidiomycota</taxon>
        <taxon>Agaricomycotina</taxon>
        <taxon>Tremellomycetes</taxon>
        <taxon>Trichosporonales</taxon>
        <taxon>Trichosporonaceae</taxon>
        <taxon>Cutaneotrichosporon</taxon>
    </lineage>
</organism>
<protein>
    <recommendedName>
        <fullName evidence="2">asparagine--tRNA ligase</fullName>
        <ecNumber evidence="2">6.1.1.22</ecNumber>
    </recommendedName>
</protein>
<dbReference type="NCBIfam" id="NF003037">
    <property type="entry name" value="PRK03932.1"/>
    <property type="match status" value="1"/>
</dbReference>
<feature type="region of interest" description="Disordered" evidence="8">
    <location>
        <begin position="1"/>
        <end position="44"/>
    </location>
</feature>
<dbReference type="Pfam" id="PF01336">
    <property type="entry name" value="tRNA_anti-codon"/>
    <property type="match status" value="1"/>
</dbReference>
<dbReference type="SUPFAM" id="SSF50249">
    <property type="entry name" value="Nucleic acid-binding proteins"/>
    <property type="match status" value="1"/>
</dbReference>
<evidence type="ECO:0000256" key="5">
    <source>
        <dbReference type="ARBA" id="ARBA00022840"/>
    </source>
</evidence>
<evidence type="ECO:0000256" key="6">
    <source>
        <dbReference type="ARBA" id="ARBA00022917"/>
    </source>
</evidence>
<dbReference type="InterPro" id="IPR004365">
    <property type="entry name" value="NA-bd_OB_tRNA"/>
</dbReference>
<dbReference type="PANTHER" id="PTHR22594">
    <property type="entry name" value="ASPARTYL/LYSYL-TRNA SYNTHETASE"/>
    <property type="match status" value="1"/>
</dbReference>
<dbReference type="Gene3D" id="2.40.50.140">
    <property type="entry name" value="Nucleic acid-binding proteins"/>
    <property type="match status" value="1"/>
</dbReference>
<comment type="similarity">
    <text evidence="1">Belongs to the class-II aminoacyl-tRNA synthetase family.</text>
</comment>
<dbReference type="STRING" id="879819.A0A0J0XYH5"/>
<dbReference type="PRINTS" id="PR01042">
    <property type="entry name" value="TRNASYNTHASP"/>
</dbReference>
<dbReference type="GO" id="GO:0004816">
    <property type="term" value="F:asparagine-tRNA ligase activity"/>
    <property type="evidence" value="ECO:0007669"/>
    <property type="project" value="UniProtKB-EC"/>
</dbReference>
<keyword evidence="5" id="KW-0067">ATP-binding</keyword>
<dbReference type="RefSeq" id="XP_018282584.1">
    <property type="nucleotide sequence ID" value="XM_018425065.1"/>
</dbReference>
<dbReference type="GO" id="GO:0005524">
    <property type="term" value="F:ATP binding"/>
    <property type="evidence" value="ECO:0007669"/>
    <property type="project" value="UniProtKB-KW"/>
</dbReference>
<keyword evidence="7 10" id="KW-0030">Aminoacyl-tRNA synthetase</keyword>
<gene>
    <name evidence="10" type="ORF">CC85DRAFT_298794</name>
</gene>
<feature type="domain" description="Aminoacyl-transfer RNA synthetases class-II family profile" evidence="9">
    <location>
        <begin position="155"/>
        <end position="502"/>
    </location>
</feature>
<evidence type="ECO:0000256" key="8">
    <source>
        <dbReference type="SAM" id="MobiDB-lite"/>
    </source>
</evidence>
<dbReference type="EC" id="6.1.1.22" evidence="2"/>
<evidence type="ECO:0000256" key="4">
    <source>
        <dbReference type="ARBA" id="ARBA00022741"/>
    </source>
</evidence>
<dbReference type="PROSITE" id="PS50862">
    <property type="entry name" value="AA_TRNA_LIGASE_II"/>
    <property type="match status" value="1"/>
</dbReference>
<dbReference type="Proteomes" id="UP000053611">
    <property type="component" value="Unassembled WGS sequence"/>
</dbReference>
<keyword evidence="11" id="KW-1185">Reference proteome</keyword>
<keyword evidence="6" id="KW-0648">Protein biosynthesis</keyword>
<name>A0A0J0XYH5_9TREE</name>
<dbReference type="Pfam" id="PF00152">
    <property type="entry name" value="tRNA-synt_2"/>
    <property type="match status" value="1"/>
</dbReference>
<evidence type="ECO:0000256" key="2">
    <source>
        <dbReference type="ARBA" id="ARBA00012816"/>
    </source>
</evidence>
<dbReference type="GO" id="GO:0003676">
    <property type="term" value="F:nucleic acid binding"/>
    <property type="evidence" value="ECO:0007669"/>
    <property type="project" value="InterPro"/>
</dbReference>
<dbReference type="InterPro" id="IPR004522">
    <property type="entry name" value="Asn-tRNA-ligase"/>
</dbReference>
<dbReference type="InterPro" id="IPR002312">
    <property type="entry name" value="Asp/Asn-tRNA-synth_IIb"/>
</dbReference>
<evidence type="ECO:0000256" key="1">
    <source>
        <dbReference type="ARBA" id="ARBA00008226"/>
    </source>
</evidence>
<dbReference type="SUPFAM" id="SSF55681">
    <property type="entry name" value="Class II aaRS and biotin synthetases"/>
    <property type="match status" value="1"/>
</dbReference>
<dbReference type="GeneID" id="28985668"/>
<accession>A0A0J0XYH5</accession>
<dbReference type="Gene3D" id="3.30.930.10">
    <property type="entry name" value="Bira Bifunctional Protein, Domain 2"/>
    <property type="match status" value="1"/>
</dbReference>
<dbReference type="PANTHER" id="PTHR22594:SF34">
    <property type="entry name" value="ASPARAGINE--TRNA LIGASE, MITOCHONDRIAL-RELATED"/>
    <property type="match status" value="1"/>
</dbReference>
<reference evidence="10 11" key="1">
    <citation type="submission" date="2015-03" db="EMBL/GenBank/DDBJ databases">
        <title>Genomics and transcriptomics of the oil-accumulating basidiomycete yeast T. oleaginosus allow insights into substrate utilization and the diverse evolutionary trajectories of mating systems in fungi.</title>
        <authorList>
            <consortium name="DOE Joint Genome Institute"/>
            <person name="Kourist R."/>
            <person name="Kracht O."/>
            <person name="Bracharz F."/>
            <person name="Lipzen A."/>
            <person name="Nolan M."/>
            <person name="Ohm R."/>
            <person name="Grigoriev I."/>
            <person name="Sun S."/>
            <person name="Heitman J."/>
            <person name="Bruck T."/>
            <person name="Nowrousian M."/>
        </authorList>
    </citation>
    <scope>NUCLEOTIDE SEQUENCE [LARGE SCALE GENOMIC DNA]</scope>
    <source>
        <strain evidence="10 11">IBC0246</strain>
    </source>
</reference>
<dbReference type="OrthoDB" id="1931232at2759"/>
<dbReference type="EMBL" id="KQ087178">
    <property type="protein sequence ID" value="KLT46093.1"/>
    <property type="molecule type" value="Genomic_DNA"/>
</dbReference>
<dbReference type="GO" id="GO:0006421">
    <property type="term" value="P:asparaginyl-tRNA aminoacylation"/>
    <property type="evidence" value="ECO:0007669"/>
    <property type="project" value="InterPro"/>
</dbReference>
<dbReference type="NCBIfam" id="TIGR00457">
    <property type="entry name" value="asnS"/>
    <property type="match status" value="1"/>
</dbReference>
<dbReference type="InterPro" id="IPR006195">
    <property type="entry name" value="aa-tRNA-synth_II"/>
</dbReference>
<keyword evidence="4" id="KW-0547">Nucleotide-binding</keyword>
<proteinExistence type="inferred from homology"/>
<dbReference type="CDD" id="cd04318">
    <property type="entry name" value="EcAsnRS_like_N"/>
    <property type="match status" value="1"/>
</dbReference>
<sequence length="510" mass="54740">MSGLAPTVRGIVEAAASSSSSSSSPASSSSSSSSPSPSSDATTSASGWIRSLRSHKKVAFAELDDGSGGTLQAVLKGPSRALADELTPGTAVHLSGALSPSKGAGQAVELLVDAGTVLGPVSDGYPIQKKALPASVLRENAHLRFRTGAMGATVRVRDALARDWHDWFEAHEFVHVHTPILTANDCEGAGEVFTVAQSLPGVQKEPFFPRPVNLTVSGQLHLEAPTHALGRTYTLSPAFRAEPSQTSRHLAEFYMLEAEVAFVDNLDSLLDIAEASVRDTVSTLLHSDSRRARRAREDIGRIAASKVAAEAEERASAGLPPLPPPCKEPTPLAHLEAATTPFKRMTYADAVVLLETEHKERPFERAPGEGLASEHERWLCEHFGTPVFVTHYPVTQKPFYMLPSDADASTPSSAAAAGATVACFDLLFPGIGEMAGGSMREHRLDALRDSLARHGLPEHEYQWYLDLRRFGSAPHGGWGMGWERWVCWVTGQANVRDVVAFPRWAGSCRF</sequence>
<evidence type="ECO:0000259" key="9">
    <source>
        <dbReference type="PROSITE" id="PS50862"/>
    </source>
</evidence>
<dbReference type="InterPro" id="IPR045864">
    <property type="entry name" value="aa-tRNA-synth_II/BPL/LPL"/>
</dbReference>
<evidence type="ECO:0000256" key="3">
    <source>
        <dbReference type="ARBA" id="ARBA00022598"/>
    </source>
</evidence>
<dbReference type="InterPro" id="IPR012340">
    <property type="entry name" value="NA-bd_OB-fold"/>
</dbReference>
<evidence type="ECO:0000256" key="7">
    <source>
        <dbReference type="ARBA" id="ARBA00023146"/>
    </source>
</evidence>
<dbReference type="GO" id="GO:0005739">
    <property type="term" value="C:mitochondrion"/>
    <property type="evidence" value="ECO:0007669"/>
    <property type="project" value="TreeGrafter"/>
</dbReference>
<keyword evidence="3" id="KW-0436">Ligase</keyword>